<organism evidence="2 3">
    <name type="scientific">Caenispirillum bisanense</name>
    <dbReference type="NCBI Taxonomy" id="414052"/>
    <lineage>
        <taxon>Bacteria</taxon>
        <taxon>Pseudomonadati</taxon>
        <taxon>Pseudomonadota</taxon>
        <taxon>Alphaproteobacteria</taxon>
        <taxon>Rhodospirillales</taxon>
        <taxon>Novispirillaceae</taxon>
        <taxon>Caenispirillum</taxon>
    </lineage>
</organism>
<keyword evidence="3" id="KW-1185">Reference proteome</keyword>
<dbReference type="PANTHER" id="PTHR45947">
    <property type="entry name" value="SULFOQUINOVOSYL TRANSFERASE SQD2"/>
    <property type="match status" value="1"/>
</dbReference>
<dbReference type="InterPro" id="IPR050194">
    <property type="entry name" value="Glycosyltransferase_grp1"/>
</dbReference>
<name>A0A286GK46_9PROT</name>
<proteinExistence type="predicted"/>
<dbReference type="PANTHER" id="PTHR45947:SF3">
    <property type="entry name" value="SULFOQUINOVOSYL TRANSFERASE SQD2"/>
    <property type="match status" value="1"/>
</dbReference>
<dbReference type="EMBL" id="OCNJ01000005">
    <property type="protein sequence ID" value="SOD95908.1"/>
    <property type="molecule type" value="Genomic_DNA"/>
</dbReference>
<evidence type="ECO:0000259" key="1">
    <source>
        <dbReference type="Pfam" id="PF13439"/>
    </source>
</evidence>
<dbReference type="RefSeq" id="WP_097279442.1">
    <property type="nucleotide sequence ID" value="NZ_OCNJ01000005.1"/>
</dbReference>
<dbReference type="CDD" id="cd03814">
    <property type="entry name" value="GT4-like"/>
    <property type="match status" value="1"/>
</dbReference>
<dbReference type="SUPFAM" id="SSF53756">
    <property type="entry name" value="UDP-Glycosyltransferase/glycogen phosphorylase"/>
    <property type="match status" value="1"/>
</dbReference>
<accession>A0A286GK46</accession>
<sequence length="350" mass="38199">MRIAIVTDAWYPQRNGVVRVLGTLHDRLVARGHEVLVVSPDQFFTVPMPTYSEIRLALFAKARVGRMLDAFAPEAVHIPTEGPLGKVARAWCLRRGHPFTTAYHTKFPEYVHARTRLPLPLLRTWIRRFHAPSQAVLAPSPSVFRELTAEGYGNVVEWSHGVDVDTFRPGPKDFFAALPRPIFLYVGRVTVDKNLPAYLALDLPGSKVVVGDGPSRADYMKRFPAVTFHIADGGDTELAACYNAADAFVFPSRTDTFGLVMLEALACGVPVAAFPVTGPTDVLGDSGAGVLDEDLRAAALAALEIPPERCRAHACGFSWETVTDQFLGFLAPLDAAADREPARRRRAGAA</sequence>
<dbReference type="Pfam" id="PF13692">
    <property type="entry name" value="Glyco_trans_1_4"/>
    <property type="match status" value="1"/>
</dbReference>
<dbReference type="Proteomes" id="UP000219621">
    <property type="component" value="Unassembled WGS sequence"/>
</dbReference>
<dbReference type="OrthoDB" id="9802525at2"/>
<dbReference type="InterPro" id="IPR028098">
    <property type="entry name" value="Glyco_trans_4-like_N"/>
</dbReference>
<dbReference type="GO" id="GO:0016757">
    <property type="term" value="F:glycosyltransferase activity"/>
    <property type="evidence" value="ECO:0007669"/>
    <property type="project" value="UniProtKB-ARBA"/>
</dbReference>
<feature type="domain" description="Glycosyltransferase subfamily 4-like N-terminal" evidence="1">
    <location>
        <begin position="15"/>
        <end position="165"/>
    </location>
</feature>
<dbReference type="Pfam" id="PF13439">
    <property type="entry name" value="Glyco_transf_4"/>
    <property type="match status" value="1"/>
</dbReference>
<evidence type="ECO:0000313" key="2">
    <source>
        <dbReference type="EMBL" id="SOD95908.1"/>
    </source>
</evidence>
<evidence type="ECO:0000313" key="3">
    <source>
        <dbReference type="Proteomes" id="UP000219621"/>
    </source>
</evidence>
<dbReference type="Gene3D" id="3.40.50.2000">
    <property type="entry name" value="Glycogen Phosphorylase B"/>
    <property type="match status" value="2"/>
</dbReference>
<gene>
    <name evidence="2" type="ORF">SAMN05421508_10556</name>
</gene>
<reference evidence="2 3" key="1">
    <citation type="submission" date="2017-09" db="EMBL/GenBank/DDBJ databases">
        <authorList>
            <person name="Ehlers B."/>
            <person name="Leendertz F.H."/>
        </authorList>
    </citation>
    <scope>NUCLEOTIDE SEQUENCE [LARGE SCALE GENOMIC DNA]</scope>
    <source>
        <strain evidence="2 3">USBA 140</strain>
    </source>
</reference>
<dbReference type="AlphaFoldDB" id="A0A286GK46"/>
<keyword evidence="2" id="KW-0808">Transferase</keyword>
<protein>
    <submittedName>
        <fullName evidence="2">Glycosyltransferase involved in cell wall bisynthesis</fullName>
    </submittedName>
</protein>